<keyword evidence="3" id="KW-1185">Reference proteome</keyword>
<dbReference type="RefSeq" id="WP_179659244.1">
    <property type="nucleotide sequence ID" value="NZ_JACBZR010000001.1"/>
</dbReference>
<dbReference type="AlphaFoldDB" id="A0A7Z0ITG6"/>
<sequence>MRIDQVGFSERDEDELLTLIEVAEILKVSPNTLRWWRQQHTGPKTFRMGRRVMSTVGDVRRFMRAQRLAGRSRH</sequence>
<organism evidence="2 3">
    <name type="scientific">Nocardioides panzhihuensis</name>
    <dbReference type="NCBI Taxonomy" id="860243"/>
    <lineage>
        <taxon>Bacteria</taxon>
        <taxon>Bacillati</taxon>
        <taxon>Actinomycetota</taxon>
        <taxon>Actinomycetes</taxon>
        <taxon>Propionibacteriales</taxon>
        <taxon>Nocardioidaceae</taxon>
        <taxon>Nocardioides</taxon>
    </lineage>
</organism>
<dbReference type="EMBL" id="JACBZR010000001">
    <property type="protein sequence ID" value="NYI78936.1"/>
    <property type="molecule type" value="Genomic_DNA"/>
</dbReference>
<comment type="caution">
    <text evidence="2">The sequence shown here is derived from an EMBL/GenBank/DDBJ whole genome shotgun (WGS) entry which is preliminary data.</text>
</comment>
<name>A0A7Z0ITG6_9ACTN</name>
<dbReference type="InterPro" id="IPR009061">
    <property type="entry name" value="DNA-bd_dom_put_sf"/>
</dbReference>
<dbReference type="InterPro" id="IPR041657">
    <property type="entry name" value="HTH_17"/>
</dbReference>
<proteinExistence type="predicted"/>
<dbReference type="SUPFAM" id="SSF46955">
    <property type="entry name" value="Putative DNA-binding domain"/>
    <property type="match status" value="1"/>
</dbReference>
<evidence type="ECO:0000313" key="2">
    <source>
        <dbReference type="EMBL" id="NYI78936.1"/>
    </source>
</evidence>
<dbReference type="Pfam" id="PF12728">
    <property type="entry name" value="HTH_17"/>
    <property type="match status" value="1"/>
</dbReference>
<evidence type="ECO:0000259" key="1">
    <source>
        <dbReference type="Pfam" id="PF12728"/>
    </source>
</evidence>
<dbReference type="Proteomes" id="UP000564496">
    <property type="component" value="Unassembled WGS sequence"/>
</dbReference>
<keyword evidence="2" id="KW-0238">DNA-binding</keyword>
<evidence type="ECO:0000313" key="3">
    <source>
        <dbReference type="Proteomes" id="UP000564496"/>
    </source>
</evidence>
<gene>
    <name evidence="2" type="ORF">BJ988_003584</name>
</gene>
<feature type="domain" description="Helix-turn-helix" evidence="1">
    <location>
        <begin position="16"/>
        <end position="67"/>
    </location>
</feature>
<dbReference type="GO" id="GO:0003677">
    <property type="term" value="F:DNA binding"/>
    <property type="evidence" value="ECO:0007669"/>
    <property type="project" value="UniProtKB-KW"/>
</dbReference>
<reference evidence="2 3" key="1">
    <citation type="submission" date="2020-07" db="EMBL/GenBank/DDBJ databases">
        <title>Sequencing the genomes of 1000 actinobacteria strains.</title>
        <authorList>
            <person name="Klenk H.-P."/>
        </authorList>
    </citation>
    <scope>NUCLEOTIDE SEQUENCE [LARGE SCALE GENOMIC DNA]</scope>
    <source>
        <strain evidence="2 3">DSM 26487</strain>
    </source>
</reference>
<protein>
    <submittedName>
        <fullName evidence="2">DNA-binding transcriptional MerR regulator</fullName>
    </submittedName>
</protein>
<accession>A0A7Z0ITG6</accession>